<dbReference type="PANTHER" id="PTHR46611:SF3">
    <property type="entry name" value="7TM GPCR SERPENTINE RECEPTOR CLASS X (SRX) DOMAIN-CONTAINING PROTEIN"/>
    <property type="match status" value="1"/>
</dbReference>
<keyword evidence="1" id="KW-0812">Transmembrane</keyword>
<feature type="transmembrane region" description="Helical" evidence="1">
    <location>
        <begin position="6"/>
        <end position="28"/>
    </location>
</feature>
<evidence type="ECO:0000256" key="1">
    <source>
        <dbReference type="SAM" id="Phobius"/>
    </source>
</evidence>
<reference evidence="3" key="2">
    <citation type="submission" date="2022-06" db="UniProtKB">
        <authorList>
            <consortium name="EnsemblMetazoa"/>
        </authorList>
    </citation>
    <scope>IDENTIFICATION</scope>
    <source>
        <strain evidence="3">DF5081</strain>
    </source>
</reference>
<accession>A0A8R1IE06</accession>
<feature type="transmembrane region" description="Helical" evidence="1">
    <location>
        <begin position="81"/>
        <end position="101"/>
    </location>
</feature>
<dbReference type="PANTHER" id="PTHR46611">
    <property type="entry name" value="SERPENTINE RECEPTOR, CLASS X-RELATED"/>
    <property type="match status" value="1"/>
</dbReference>
<name>A0A8R1IE06_CAEJA</name>
<evidence type="ECO:0000313" key="4">
    <source>
        <dbReference type="Proteomes" id="UP000005237"/>
    </source>
</evidence>
<feature type="transmembrane region" description="Helical" evidence="1">
    <location>
        <begin position="122"/>
        <end position="142"/>
    </location>
</feature>
<keyword evidence="1" id="KW-1133">Transmembrane helix</keyword>
<reference evidence="4" key="1">
    <citation type="submission" date="2010-08" db="EMBL/GenBank/DDBJ databases">
        <authorList>
            <consortium name="Caenorhabditis japonica Sequencing Consortium"/>
            <person name="Wilson R.K."/>
        </authorList>
    </citation>
    <scope>NUCLEOTIDE SEQUENCE [LARGE SCALE GENOMIC DNA]</scope>
    <source>
        <strain evidence="4">DF5081</strain>
    </source>
</reference>
<proteinExistence type="predicted"/>
<dbReference type="Proteomes" id="UP000005237">
    <property type="component" value="Unassembled WGS sequence"/>
</dbReference>
<dbReference type="InterPro" id="IPR019430">
    <property type="entry name" value="7TM_GPCR_serpentine_rcpt_Srx"/>
</dbReference>
<evidence type="ECO:0000259" key="2">
    <source>
        <dbReference type="Pfam" id="PF10328"/>
    </source>
</evidence>
<dbReference type="Pfam" id="PF10328">
    <property type="entry name" value="7TM_GPCR_Srx"/>
    <property type="match status" value="1"/>
</dbReference>
<feature type="domain" description="7TM GPCR serpentine receptor class x (Srx)" evidence="2">
    <location>
        <begin position="14"/>
        <end position="143"/>
    </location>
</feature>
<protein>
    <submittedName>
        <fullName evidence="3">7TM_GPCR_Srx domain-containing protein</fullName>
    </submittedName>
</protein>
<dbReference type="AlphaFoldDB" id="A0A8R1IE06"/>
<organism evidence="3 4">
    <name type="scientific">Caenorhabditis japonica</name>
    <dbReference type="NCBI Taxonomy" id="281687"/>
    <lineage>
        <taxon>Eukaryota</taxon>
        <taxon>Metazoa</taxon>
        <taxon>Ecdysozoa</taxon>
        <taxon>Nematoda</taxon>
        <taxon>Chromadorea</taxon>
        <taxon>Rhabditida</taxon>
        <taxon>Rhabditina</taxon>
        <taxon>Rhabditomorpha</taxon>
        <taxon>Rhabditoidea</taxon>
        <taxon>Rhabditidae</taxon>
        <taxon>Peloderinae</taxon>
        <taxon>Caenorhabditis</taxon>
    </lineage>
</organism>
<dbReference type="EnsemblMetazoa" id="CJA25895b.1">
    <property type="protein sequence ID" value="CJA25895b.1"/>
    <property type="gene ID" value="WBGene00181467"/>
</dbReference>
<sequence>MIDLSLLAAILLGIISLSGLLVNIYSFIKLSTQKRPFSGFHKLCIVKLIPNSIVCFTFLVWSTPLCVLNPTFMTIPRNVNVAFGQVAGWGAYVLGPCLQVCMSFNRFYVLYFPVKFMKFSRLPFTNVSIFIAFCIAVVYTVIGLPGR</sequence>
<feature type="transmembrane region" description="Helical" evidence="1">
    <location>
        <begin position="40"/>
        <end position="61"/>
    </location>
</feature>
<keyword evidence="4" id="KW-1185">Reference proteome</keyword>
<evidence type="ECO:0000313" key="3">
    <source>
        <dbReference type="EnsemblMetazoa" id="CJA25895b.1"/>
    </source>
</evidence>
<keyword evidence="1" id="KW-0472">Membrane</keyword>